<reference evidence="2" key="1">
    <citation type="journal article" date="2020" name="Stud. Mycol.">
        <title>101 Dothideomycetes genomes: a test case for predicting lifestyles and emergence of pathogens.</title>
        <authorList>
            <person name="Haridas S."/>
            <person name="Albert R."/>
            <person name="Binder M."/>
            <person name="Bloem J."/>
            <person name="Labutti K."/>
            <person name="Salamov A."/>
            <person name="Andreopoulos B."/>
            <person name="Baker S."/>
            <person name="Barry K."/>
            <person name="Bills G."/>
            <person name="Bluhm B."/>
            <person name="Cannon C."/>
            <person name="Castanera R."/>
            <person name="Culley D."/>
            <person name="Daum C."/>
            <person name="Ezra D."/>
            <person name="Gonzalez J."/>
            <person name="Henrissat B."/>
            <person name="Kuo A."/>
            <person name="Liang C."/>
            <person name="Lipzen A."/>
            <person name="Lutzoni F."/>
            <person name="Magnuson J."/>
            <person name="Mondo S."/>
            <person name="Nolan M."/>
            <person name="Ohm R."/>
            <person name="Pangilinan J."/>
            <person name="Park H.-J."/>
            <person name="Ramirez L."/>
            <person name="Alfaro M."/>
            <person name="Sun H."/>
            <person name="Tritt A."/>
            <person name="Yoshinaga Y."/>
            <person name="Zwiers L.-H."/>
            <person name="Turgeon B."/>
            <person name="Goodwin S."/>
            <person name="Spatafora J."/>
            <person name="Crous P."/>
            <person name="Grigoriev I."/>
        </authorList>
    </citation>
    <scope>NUCLEOTIDE SEQUENCE</scope>
    <source>
        <strain evidence="2">CBS 116435</strain>
    </source>
</reference>
<dbReference type="AlphaFoldDB" id="A0A9P4PYT5"/>
<evidence type="ECO:0000256" key="1">
    <source>
        <dbReference type="SAM" id="MobiDB-lite"/>
    </source>
</evidence>
<feature type="region of interest" description="Disordered" evidence="1">
    <location>
        <begin position="50"/>
        <end position="108"/>
    </location>
</feature>
<sequence>MDKIVGKMPNYAPDGPIGNEQKSILSPVTDGVGQVLNHGLKPLGTVTGAIGRPSGEALSNVEDQAKYEITGEEDREEGDKKKGKSDAELPGGARIGGNEQTGQNPLGL</sequence>
<organism evidence="2 3">
    <name type="scientific">Polychaeton citri CBS 116435</name>
    <dbReference type="NCBI Taxonomy" id="1314669"/>
    <lineage>
        <taxon>Eukaryota</taxon>
        <taxon>Fungi</taxon>
        <taxon>Dikarya</taxon>
        <taxon>Ascomycota</taxon>
        <taxon>Pezizomycotina</taxon>
        <taxon>Dothideomycetes</taxon>
        <taxon>Dothideomycetidae</taxon>
        <taxon>Capnodiales</taxon>
        <taxon>Capnodiaceae</taxon>
        <taxon>Polychaeton</taxon>
    </lineage>
</organism>
<name>A0A9P4PYT5_9PEZI</name>
<accession>A0A9P4PYT5</accession>
<comment type="caution">
    <text evidence="2">The sequence shown here is derived from an EMBL/GenBank/DDBJ whole genome shotgun (WGS) entry which is preliminary data.</text>
</comment>
<keyword evidence="3" id="KW-1185">Reference proteome</keyword>
<feature type="compositionally biased region" description="Basic and acidic residues" evidence="1">
    <location>
        <begin position="77"/>
        <end position="87"/>
    </location>
</feature>
<dbReference type="Proteomes" id="UP000799441">
    <property type="component" value="Unassembled WGS sequence"/>
</dbReference>
<gene>
    <name evidence="2" type="ORF">K431DRAFT_316465</name>
</gene>
<feature type="compositionally biased region" description="Polar residues" evidence="1">
    <location>
        <begin position="98"/>
        <end position="108"/>
    </location>
</feature>
<proteinExistence type="predicted"/>
<evidence type="ECO:0000313" key="3">
    <source>
        <dbReference type="Proteomes" id="UP000799441"/>
    </source>
</evidence>
<feature type="region of interest" description="Disordered" evidence="1">
    <location>
        <begin position="1"/>
        <end position="23"/>
    </location>
</feature>
<evidence type="ECO:0000313" key="2">
    <source>
        <dbReference type="EMBL" id="KAF2716544.1"/>
    </source>
</evidence>
<dbReference type="EMBL" id="MU003870">
    <property type="protein sequence ID" value="KAF2716544.1"/>
    <property type="molecule type" value="Genomic_DNA"/>
</dbReference>
<protein>
    <submittedName>
        <fullName evidence="2">Uncharacterized protein</fullName>
    </submittedName>
</protein>
<dbReference type="OrthoDB" id="3902208at2759"/>